<evidence type="ECO:0008006" key="3">
    <source>
        <dbReference type="Google" id="ProtNLM"/>
    </source>
</evidence>
<dbReference type="Pfam" id="PF10038">
    <property type="entry name" value="DUF2274"/>
    <property type="match status" value="1"/>
</dbReference>
<organism evidence="1 2">
    <name type="scientific">Aminobacter ciceronei</name>
    <dbReference type="NCBI Taxonomy" id="150723"/>
    <lineage>
        <taxon>Bacteria</taxon>
        <taxon>Pseudomonadati</taxon>
        <taxon>Pseudomonadota</taxon>
        <taxon>Alphaproteobacteria</taxon>
        <taxon>Hyphomicrobiales</taxon>
        <taxon>Phyllobacteriaceae</taxon>
        <taxon>Aminobacter</taxon>
    </lineage>
</organism>
<comment type="caution">
    <text evidence="1">The sequence shown here is derived from an EMBL/GenBank/DDBJ whole genome shotgun (WGS) entry which is preliminary data.</text>
</comment>
<keyword evidence="2" id="KW-1185">Reference proteome</keyword>
<name>A0ABR6CAM6_9HYPH</name>
<accession>A0ABR6CAM6</accession>
<dbReference type="RefSeq" id="WP_154385813.1">
    <property type="nucleotide sequence ID" value="NZ_JACJHY010000020.1"/>
</dbReference>
<protein>
    <recommendedName>
        <fullName evidence="3">DUF2274 domain-containing protein</fullName>
    </recommendedName>
</protein>
<sequence length="75" mass="8236">MTKLKLSAIPDDKPVKITIELPAAVHRDLVAYAEVLGRETGQTIADAAKLIAPMLARFMTTDRAFSRTRRNPKSG</sequence>
<evidence type="ECO:0000313" key="2">
    <source>
        <dbReference type="Proteomes" id="UP000587524"/>
    </source>
</evidence>
<proteinExistence type="predicted"/>
<dbReference type="InterPro" id="IPR018733">
    <property type="entry name" value="DUF2274"/>
</dbReference>
<dbReference type="Proteomes" id="UP000587524">
    <property type="component" value="Unassembled WGS sequence"/>
</dbReference>
<reference evidence="1 2" key="1">
    <citation type="submission" date="2020-08" db="EMBL/GenBank/DDBJ databases">
        <title>Genomic Encyclopedia of Type Strains, Phase IV (KMG-IV): sequencing the most valuable type-strain genomes for metagenomic binning, comparative biology and taxonomic classification.</title>
        <authorList>
            <person name="Goeker M."/>
        </authorList>
    </citation>
    <scope>NUCLEOTIDE SEQUENCE [LARGE SCALE GENOMIC DNA]</scope>
    <source>
        <strain evidence="1 2">DSM 17455</strain>
    </source>
</reference>
<dbReference type="EMBL" id="JACJHZ010000020">
    <property type="protein sequence ID" value="MBA9022075.1"/>
    <property type="molecule type" value="Genomic_DNA"/>
</dbReference>
<evidence type="ECO:0000313" key="1">
    <source>
        <dbReference type="EMBL" id="MBA9022075.1"/>
    </source>
</evidence>
<gene>
    <name evidence="1" type="ORF">HNQ97_004085</name>
</gene>